<protein>
    <submittedName>
        <fullName evidence="1">Uncharacterized protein</fullName>
    </submittedName>
</protein>
<reference evidence="1" key="1">
    <citation type="submission" date="2016-07" db="EMBL/GenBank/DDBJ databases">
        <title>De novo transcriptome assembly of four accessions of the metal hyperaccumulator plant Noccaea caerulescens.</title>
        <authorList>
            <person name="Blande D."/>
            <person name="Halimaa P."/>
            <person name="Tervahauta A.I."/>
            <person name="Aarts M.G."/>
            <person name="Karenlampi S.O."/>
        </authorList>
    </citation>
    <scope>NUCLEOTIDE SEQUENCE</scope>
</reference>
<accession>A0A1J3D5F4</accession>
<dbReference type="AlphaFoldDB" id="A0A1J3D5F4"/>
<organism evidence="1">
    <name type="scientific">Noccaea caerulescens</name>
    <name type="common">Alpine penny-cress</name>
    <name type="synonym">Thlaspi caerulescens</name>
    <dbReference type="NCBI Taxonomy" id="107243"/>
    <lineage>
        <taxon>Eukaryota</taxon>
        <taxon>Viridiplantae</taxon>
        <taxon>Streptophyta</taxon>
        <taxon>Embryophyta</taxon>
        <taxon>Tracheophyta</taxon>
        <taxon>Spermatophyta</taxon>
        <taxon>Magnoliopsida</taxon>
        <taxon>eudicotyledons</taxon>
        <taxon>Gunneridae</taxon>
        <taxon>Pentapetalae</taxon>
        <taxon>rosids</taxon>
        <taxon>malvids</taxon>
        <taxon>Brassicales</taxon>
        <taxon>Brassicaceae</taxon>
        <taxon>Coluteocarpeae</taxon>
        <taxon>Noccaea</taxon>
    </lineage>
</organism>
<gene>
    <name evidence="1" type="ORF">GA_TR1946_c0_g1_i1_g.6166</name>
</gene>
<dbReference type="EMBL" id="GEVI01017078">
    <property type="protein sequence ID" value="JAU15242.1"/>
    <property type="molecule type" value="Transcribed_RNA"/>
</dbReference>
<proteinExistence type="predicted"/>
<name>A0A1J3D5F4_NOCCA</name>
<sequence length="90" mass="10792">MHRIAPTSPNKGLSLVLHGHRRLRPLLSRERKEKSSRWCFSRIPLRLLQLLLILSCFTNSEWLAAFAVCNHIIEIKRKTDQLWIYREYHK</sequence>
<evidence type="ECO:0000313" key="1">
    <source>
        <dbReference type="EMBL" id="JAU15242.1"/>
    </source>
</evidence>